<comment type="caution">
    <text evidence="1">The sequence shown here is derived from an EMBL/GenBank/DDBJ whole genome shotgun (WGS) entry which is preliminary data.</text>
</comment>
<dbReference type="OrthoDB" id="291007at2759"/>
<dbReference type="SUPFAM" id="SSF55486">
    <property type="entry name" value="Metalloproteases ('zincins'), catalytic domain"/>
    <property type="match status" value="1"/>
</dbReference>
<sequence length="252" mass="29242">MNWSGVAYECLFIELGPIIWDDDSVLHIGFIGGDDWQKDQVKKFSVEWTKYTNIGFNFDTTSRGTSSYDILISFGKDGGSWSQLGTISHDEVRAGNASMNFGWITPDHREDVIRQTILHEFGHSLGLTHMHQNPWRVGFPDVAFDEEACKKHFKSFDNWDEDTPQHNVLKEFTLNYSKLSDQDMKTRMINLVLRPFDPHSIMMYQFDANLAEGGKGGTLQNWELSARDKYCIQNAYPWRYQPEHDLTTSRQW</sequence>
<reference evidence="1" key="1">
    <citation type="journal article" date="2020" name="Stud. Mycol.">
        <title>101 Dothideomycetes genomes: a test case for predicting lifestyles and emergence of pathogens.</title>
        <authorList>
            <person name="Haridas S."/>
            <person name="Albert R."/>
            <person name="Binder M."/>
            <person name="Bloem J."/>
            <person name="Labutti K."/>
            <person name="Salamov A."/>
            <person name="Andreopoulos B."/>
            <person name="Baker S."/>
            <person name="Barry K."/>
            <person name="Bills G."/>
            <person name="Bluhm B."/>
            <person name="Cannon C."/>
            <person name="Castanera R."/>
            <person name="Culley D."/>
            <person name="Daum C."/>
            <person name="Ezra D."/>
            <person name="Gonzalez J."/>
            <person name="Henrissat B."/>
            <person name="Kuo A."/>
            <person name="Liang C."/>
            <person name="Lipzen A."/>
            <person name="Lutzoni F."/>
            <person name="Magnuson J."/>
            <person name="Mondo S."/>
            <person name="Nolan M."/>
            <person name="Ohm R."/>
            <person name="Pangilinan J."/>
            <person name="Park H.-J."/>
            <person name="Ramirez L."/>
            <person name="Alfaro M."/>
            <person name="Sun H."/>
            <person name="Tritt A."/>
            <person name="Yoshinaga Y."/>
            <person name="Zwiers L.-H."/>
            <person name="Turgeon B."/>
            <person name="Goodwin S."/>
            <person name="Spatafora J."/>
            <person name="Crous P."/>
            <person name="Grigoriev I."/>
        </authorList>
    </citation>
    <scope>NUCLEOTIDE SEQUENCE</scope>
    <source>
        <strain evidence="1">CBS 110217</strain>
    </source>
</reference>
<organism evidence="1 2">
    <name type="scientific">Setomelanomma holmii</name>
    <dbReference type="NCBI Taxonomy" id="210430"/>
    <lineage>
        <taxon>Eukaryota</taxon>
        <taxon>Fungi</taxon>
        <taxon>Dikarya</taxon>
        <taxon>Ascomycota</taxon>
        <taxon>Pezizomycotina</taxon>
        <taxon>Dothideomycetes</taxon>
        <taxon>Pleosporomycetidae</taxon>
        <taxon>Pleosporales</taxon>
        <taxon>Pleosporineae</taxon>
        <taxon>Phaeosphaeriaceae</taxon>
        <taxon>Setomelanomma</taxon>
    </lineage>
</organism>
<evidence type="ECO:0000313" key="1">
    <source>
        <dbReference type="EMBL" id="KAF2026124.1"/>
    </source>
</evidence>
<proteinExistence type="predicted"/>
<accession>A0A9P4H2L4</accession>
<dbReference type="EMBL" id="ML978249">
    <property type="protein sequence ID" value="KAF2026124.1"/>
    <property type="molecule type" value="Genomic_DNA"/>
</dbReference>
<keyword evidence="2" id="KW-1185">Reference proteome</keyword>
<gene>
    <name evidence="1" type="ORF">EK21DRAFT_92666</name>
</gene>
<dbReference type="Proteomes" id="UP000799777">
    <property type="component" value="Unassembled WGS sequence"/>
</dbReference>
<protein>
    <submittedName>
        <fullName evidence="1">Zincin</fullName>
    </submittedName>
</protein>
<evidence type="ECO:0000313" key="2">
    <source>
        <dbReference type="Proteomes" id="UP000799777"/>
    </source>
</evidence>
<name>A0A9P4H2L4_9PLEO</name>
<dbReference type="InterPro" id="IPR024079">
    <property type="entry name" value="MetalloPept_cat_dom_sf"/>
</dbReference>
<dbReference type="AlphaFoldDB" id="A0A9P4H2L4"/>
<dbReference type="GO" id="GO:0008237">
    <property type="term" value="F:metallopeptidase activity"/>
    <property type="evidence" value="ECO:0007669"/>
    <property type="project" value="InterPro"/>
</dbReference>
<dbReference type="Gene3D" id="3.40.390.10">
    <property type="entry name" value="Collagenase (Catalytic Domain)"/>
    <property type="match status" value="1"/>
</dbReference>